<dbReference type="HAMAP" id="MF_02210">
    <property type="entry name" value="RimI"/>
    <property type="match status" value="1"/>
</dbReference>
<dbReference type="InterPro" id="IPR016181">
    <property type="entry name" value="Acyl_CoA_acyltransferase"/>
</dbReference>
<comment type="similarity">
    <text evidence="1 5">Belongs to the acetyltransferase family. RimI subfamily.</text>
</comment>
<evidence type="ECO:0000256" key="1">
    <source>
        <dbReference type="ARBA" id="ARBA00005395"/>
    </source>
</evidence>
<feature type="domain" description="N-acetyltransferase" evidence="6">
    <location>
        <begin position="14"/>
        <end position="160"/>
    </location>
</feature>
<evidence type="ECO:0000313" key="8">
    <source>
        <dbReference type="Proteomes" id="UP000619743"/>
    </source>
</evidence>
<comment type="caution">
    <text evidence="7">The sequence shown here is derived from an EMBL/GenBank/DDBJ whole genome shotgun (WGS) entry which is preliminary data.</text>
</comment>
<evidence type="ECO:0000313" key="7">
    <source>
        <dbReference type="EMBL" id="GGA79225.1"/>
    </source>
</evidence>
<dbReference type="InterPro" id="IPR000182">
    <property type="entry name" value="GNAT_dom"/>
</dbReference>
<dbReference type="AlphaFoldDB" id="A0A8J2XPD6"/>
<dbReference type="OrthoDB" id="9796919at2"/>
<dbReference type="InterPro" id="IPR050680">
    <property type="entry name" value="YpeA/RimI_acetyltransf"/>
</dbReference>
<evidence type="ECO:0000256" key="2">
    <source>
        <dbReference type="ARBA" id="ARBA00022490"/>
    </source>
</evidence>
<dbReference type="GO" id="GO:0008999">
    <property type="term" value="F:protein-N-terminal-alanine acetyltransferase activity"/>
    <property type="evidence" value="ECO:0007669"/>
    <property type="project" value="UniProtKB-UniRule"/>
</dbReference>
<evidence type="ECO:0000256" key="3">
    <source>
        <dbReference type="ARBA" id="ARBA00022679"/>
    </source>
</evidence>
<dbReference type="PROSITE" id="PS51186">
    <property type="entry name" value="GNAT"/>
    <property type="match status" value="1"/>
</dbReference>
<keyword evidence="3 5" id="KW-0808">Transferase</keyword>
<organism evidence="7 8">
    <name type="scientific">Neiella marina</name>
    <dbReference type="NCBI Taxonomy" id="508461"/>
    <lineage>
        <taxon>Bacteria</taxon>
        <taxon>Pseudomonadati</taxon>
        <taxon>Pseudomonadota</taxon>
        <taxon>Gammaproteobacteria</taxon>
        <taxon>Alteromonadales</taxon>
        <taxon>Echinimonadaceae</taxon>
        <taxon>Neiella</taxon>
    </lineage>
</organism>
<evidence type="ECO:0000259" key="6">
    <source>
        <dbReference type="PROSITE" id="PS51186"/>
    </source>
</evidence>
<comment type="catalytic activity">
    <reaction evidence="5">
        <text>N-terminal L-alanyl-[ribosomal protein bS18] + acetyl-CoA = N-terminal N(alpha)-acetyl-L-alanyl-[ribosomal protein bS18] + CoA + H(+)</text>
        <dbReference type="Rhea" id="RHEA:43756"/>
        <dbReference type="Rhea" id="RHEA-COMP:10676"/>
        <dbReference type="Rhea" id="RHEA-COMP:10677"/>
        <dbReference type="ChEBI" id="CHEBI:15378"/>
        <dbReference type="ChEBI" id="CHEBI:57287"/>
        <dbReference type="ChEBI" id="CHEBI:57288"/>
        <dbReference type="ChEBI" id="CHEBI:64718"/>
        <dbReference type="ChEBI" id="CHEBI:83683"/>
        <dbReference type="EC" id="2.3.1.266"/>
    </reaction>
</comment>
<comment type="subcellular location">
    <subcellularLocation>
        <location evidence="5">Cytoplasm</location>
    </subcellularLocation>
</comment>
<keyword evidence="4 5" id="KW-0012">Acyltransferase</keyword>
<dbReference type="Pfam" id="PF00583">
    <property type="entry name" value="Acetyltransf_1"/>
    <property type="match status" value="1"/>
</dbReference>
<name>A0A8J2XPD6_9GAMM</name>
<protein>
    <recommendedName>
        <fullName evidence="5">[Ribosomal protein bS18]-alanine N-acetyltransferase</fullName>
        <ecNumber evidence="5">2.3.1.266</ecNumber>
    </recommendedName>
</protein>
<reference evidence="8" key="1">
    <citation type="journal article" date="2019" name="Int. J. Syst. Evol. Microbiol.">
        <title>The Global Catalogue of Microorganisms (GCM) 10K type strain sequencing project: providing services to taxonomists for standard genome sequencing and annotation.</title>
        <authorList>
            <consortium name="The Broad Institute Genomics Platform"/>
            <consortium name="The Broad Institute Genome Sequencing Center for Infectious Disease"/>
            <person name="Wu L."/>
            <person name="Ma J."/>
        </authorList>
    </citation>
    <scope>NUCLEOTIDE SEQUENCE [LARGE SCALE GENOMIC DNA]</scope>
    <source>
        <strain evidence="8">CGMCC 1.10130</strain>
    </source>
</reference>
<dbReference type="SUPFAM" id="SSF55729">
    <property type="entry name" value="Acyl-CoA N-acyltransferases (Nat)"/>
    <property type="match status" value="1"/>
</dbReference>
<dbReference type="GO" id="GO:0005737">
    <property type="term" value="C:cytoplasm"/>
    <property type="evidence" value="ECO:0007669"/>
    <property type="project" value="UniProtKB-SubCell"/>
</dbReference>
<gene>
    <name evidence="5 7" type="primary">rimI</name>
    <name evidence="7" type="ORF">GCM10011369_21460</name>
</gene>
<evidence type="ECO:0000256" key="5">
    <source>
        <dbReference type="HAMAP-Rule" id="MF_02210"/>
    </source>
</evidence>
<accession>A0A8J2XPD6</accession>
<dbReference type="Gene3D" id="3.40.630.30">
    <property type="match status" value="1"/>
</dbReference>
<dbReference type="Proteomes" id="UP000619743">
    <property type="component" value="Unassembled WGS sequence"/>
</dbReference>
<feature type="binding site" evidence="5">
    <location>
        <position position="121"/>
    </location>
    <ligand>
        <name>acetyl-CoA</name>
        <dbReference type="ChEBI" id="CHEBI:57288"/>
    </ligand>
</feature>
<dbReference type="PANTHER" id="PTHR43420">
    <property type="entry name" value="ACETYLTRANSFERASE"/>
    <property type="match status" value="1"/>
</dbReference>
<sequence>MAAVKRLAANNLSVILRPMNLTDVAAVADIEQQVQFKPWSASLFADTLKVSRYFGYVLMLEQQLSGFYIIEVIADEATLHNIAITPTHQGQGLGRKLIQHASEQCQKTGVARLLLEVRESNTSAIGLYESMGFELDGIRRDYYSAPWGRENGLLMSRLLA</sequence>
<feature type="active site" description="Proton donor" evidence="5">
    <location>
        <position position="128"/>
    </location>
</feature>
<keyword evidence="2 5" id="KW-0963">Cytoplasm</keyword>
<dbReference type="CDD" id="cd04301">
    <property type="entry name" value="NAT_SF"/>
    <property type="match status" value="1"/>
</dbReference>
<dbReference type="NCBIfam" id="TIGR01575">
    <property type="entry name" value="rimI"/>
    <property type="match status" value="1"/>
</dbReference>
<dbReference type="InterPro" id="IPR006464">
    <property type="entry name" value="AcTrfase_RimI/Ard1"/>
</dbReference>
<dbReference type="PANTHER" id="PTHR43420:SF51">
    <property type="entry name" value="PEPTIDYL-LYSINE N-ACETYLTRANSFERASE YIAC"/>
    <property type="match status" value="1"/>
</dbReference>
<evidence type="ECO:0000256" key="4">
    <source>
        <dbReference type="ARBA" id="ARBA00023315"/>
    </source>
</evidence>
<dbReference type="EMBL" id="BMDX01000010">
    <property type="protein sequence ID" value="GGA79225.1"/>
    <property type="molecule type" value="Genomic_DNA"/>
</dbReference>
<comment type="caution">
    <text evidence="5">Lacks conserved residue(s) required for the propagation of feature annotation.</text>
</comment>
<dbReference type="InterPro" id="IPR043690">
    <property type="entry name" value="RimI"/>
</dbReference>
<feature type="active site" description="Proton acceptor" evidence="5">
    <location>
        <position position="116"/>
    </location>
</feature>
<dbReference type="EC" id="2.3.1.266" evidence="5"/>
<keyword evidence="8" id="KW-1185">Reference proteome</keyword>
<dbReference type="RefSeq" id="WP_143824527.1">
    <property type="nucleotide sequence ID" value="NZ_BMDX01000010.1"/>
</dbReference>
<feature type="binding site" evidence="5">
    <location>
        <begin position="82"/>
        <end position="84"/>
    </location>
    <ligand>
        <name>acetyl-CoA</name>
        <dbReference type="ChEBI" id="CHEBI:57288"/>
    </ligand>
</feature>
<proteinExistence type="inferred from homology"/>
<comment type="function">
    <text evidence="5">Acetylates the N-terminal alanine of ribosomal protein bS18.</text>
</comment>